<reference evidence="3 5" key="2">
    <citation type="journal article" date="2014" name="BMC Genomics">
        <title>An improved genome release (version Mt4.0) for the model legume Medicago truncatula.</title>
        <authorList>
            <person name="Tang H."/>
            <person name="Krishnakumar V."/>
            <person name="Bidwell S."/>
            <person name="Rosen B."/>
            <person name="Chan A."/>
            <person name="Zhou S."/>
            <person name="Gentzbittel L."/>
            <person name="Childs K.L."/>
            <person name="Yandell M."/>
            <person name="Gundlach H."/>
            <person name="Mayer K.F."/>
            <person name="Schwartz D.C."/>
            <person name="Town C.D."/>
        </authorList>
    </citation>
    <scope>GENOME REANNOTATION</scope>
    <source>
        <strain evidence="4 5">cv. Jemalong A17</strain>
    </source>
</reference>
<evidence type="ECO:0000313" key="4">
    <source>
        <dbReference type="EnsemblPlants" id="AET01766"/>
    </source>
</evidence>
<gene>
    <name evidence="4" type="primary">11428622</name>
    <name evidence="3" type="ordered locus">MTR_8g020780</name>
</gene>
<dbReference type="PANTHER" id="PTHR31325">
    <property type="entry name" value="OS01G0798800 PROTEIN-RELATED"/>
    <property type="match status" value="1"/>
</dbReference>
<dbReference type="STRING" id="3880.G7L7I0"/>
<dbReference type="Proteomes" id="UP000002051">
    <property type="component" value="Chromosome 8"/>
</dbReference>
<dbReference type="InterPro" id="IPR025315">
    <property type="entry name" value="DUF4220"/>
</dbReference>
<feature type="transmembrane region" description="Helical" evidence="1">
    <location>
        <begin position="327"/>
        <end position="354"/>
    </location>
</feature>
<reference evidence="4" key="3">
    <citation type="submission" date="2015-04" db="UniProtKB">
        <authorList>
            <consortium name="EnsemblPlants"/>
        </authorList>
    </citation>
    <scope>IDENTIFICATION</scope>
    <source>
        <strain evidence="4">cv. Jemalong A17</strain>
    </source>
</reference>
<evidence type="ECO:0000313" key="3">
    <source>
        <dbReference type="EMBL" id="AET01766.1"/>
    </source>
</evidence>
<keyword evidence="1" id="KW-0812">Transmembrane</keyword>
<feature type="transmembrane region" description="Helical" evidence="1">
    <location>
        <begin position="139"/>
        <end position="158"/>
    </location>
</feature>
<dbReference type="HOGENOM" id="CLU_009180_3_0_1"/>
<dbReference type="OMA" id="MEVEGHW"/>
<reference evidence="3 5" key="1">
    <citation type="journal article" date="2011" name="Nature">
        <title>The Medicago genome provides insight into the evolution of rhizobial symbioses.</title>
        <authorList>
            <person name="Young N.D."/>
            <person name="Debelle F."/>
            <person name="Oldroyd G.E."/>
            <person name="Geurts R."/>
            <person name="Cannon S.B."/>
            <person name="Udvardi M.K."/>
            <person name="Benedito V.A."/>
            <person name="Mayer K.F."/>
            <person name="Gouzy J."/>
            <person name="Schoof H."/>
            <person name="Van de Peer Y."/>
            <person name="Proost S."/>
            <person name="Cook D.R."/>
            <person name="Meyers B.C."/>
            <person name="Spannagl M."/>
            <person name="Cheung F."/>
            <person name="De Mita S."/>
            <person name="Krishnakumar V."/>
            <person name="Gundlach H."/>
            <person name="Zhou S."/>
            <person name="Mudge J."/>
            <person name="Bharti A.K."/>
            <person name="Murray J.D."/>
            <person name="Naoumkina M.A."/>
            <person name="Rosen B."/>
            <person name="Silverstein K.A."/>
            <person name="Tang H."/>
            <person name="Rombauts S."/>
            <person name="Zhao P.X."/>
            <person name="Zhou P."/>
            <person name="Barbe V."/>
            <person name="Bardou P."/>
            <person name="Bechner M."/>
            <person name="Bellec A."/>
            <person name="Berger A."/>
            <person name="Berges H."/>
            <person name="Bidwell S."/>
            <person name="Bisseling T."/>
            <person name="Choisne N."/>
            <person name="Couloux A."/>
            <person name="Denny R."/>
            <person name="Deshpande S."/>
            <person name="Dai X."/>
            <person name="Doyle J.J."/>
            <person name="Dudez A.M."/>
            <person name="Farmer A.D."/>
            <person name="Fouteau S."/>
            <person name="Franken C."/>
            <person name="Gibelin C."/>
            <person name="Gish J."/>
            <person name="Goldstein S."/>
            <person name="Gonzalez A.J."/>
            <person name="Green P.J."/>
            <person name="Hallab A."/>
            <person name="Hartog M."/>
            <person name="Hua A."/>
            <person name="Humphray S.J."/>
            <person name="Jeong D.H."/>
            <person name="Jing Y."/>
            <person name="Jocker A."/>
            <person name="Kenton S.M."/>
            <person name="Kim D.J."/>
            <person name="Klee K."/>
            <person name="Lai H."/>
            <person name="Lang C."/>
            <person name="Lin S."/>
            <person name="Macmil S.L."/>
            <person name="Magdelenat G."/>
            <person name="Matthews L."/>
            <person name="McCorrison J."/>
            <person name="Monaghan E.L."/>
            <person name="Mun J.H."/>
            <person name="Najar F.Z."/>
            <person name="Nicholson C."/>
            <person name="Noirot C."/>
            <person name="O'Bleness M."/>
            <person name="Paule C.R."/>
            <person name="Poulain J."/>
            <person name="Prion F."/>
            <person name="Qin B."/>
            <person name="Qu C."/>
            <person name="Retzel E.F."/>
            <person name="Riddle C."/>
            <person name="Sallet E."/>
            <person name="Samain S."/>
            <person name="Samson N."/>
            <person name="Sanders I."/>
            <person name="Saurat O."/>
            <person name="Scarpelli C."/>
            <person name="Schiex T."/>
            <person name="Segurens B."/>
            <person name="Severin A.J."/>
            <person name="Sherrier D.J."/>
            <person name="Shi R."/>
            <person name="Sims S."/>
            <person name="Singer S.R."/>
            <person name="Sinharoy S."/>
            <person name="Sterck L."/>
            <person name="Viollet A."/>
            <person name="Wang B.B."/>
            <person name="Wang K."/>
            <person name="Wang M."/>
            <person name="Wang X."/>
            <person name="Warfsmann J."/>
            <person name="Weissenbach J."/>
            <person name="White D.D."/>
            <person name="White J.D."/>
            <person name="Wiley G.B."/>
            <person name="Wincker P."/>
            <person name="Xing Y."/>
            <person name="Yang L."/>
            <person name="Yao Z."/>
            <person name="Ying F."/>
            <person name="Zhai J."/>
            <person name="Zhou L."/>
            <person name="Zuber A."/>
            <person name="Denarie J."/>
            <person name="Dixon R.A."/>
            <person name="May G.D."/>
            <person name="Schwartz D.C."/>
            <person name="Rogers J."/>
            <person name="Quetier F."/>
            <person name="Town C.D."/>
            <person name="Roe B.A."/>
        </authorList>
    </citation>
    <scope>NUCLEOTIDE SEQUENCE [LARGE SCALE GENOMIC DNA]</scope>
    <source>
        <strain evidence="3">A17</strain>
        <strain evidence="4 5">cv. Jemalong A17</strain>
    </source>
</reference>
<feature type="transmembrane region" description="Helical" evidence="1">
    <location>
        <begin position="366"/>
        <end position="396"/>
    </location>
</feature>
<protein>
    <submittedName>
        <fullName evidence="3">DUF594 family protein</fullName>
    </submittedName>
</protein>
<sequence length="771" mass="88235">MVGCLISVLSSLALTQRRGMMHIFPESLQKFWSNWNLRFMVVLSLGIQCILLLFGNKRKFYTSIYLRIILWSAYLFADWFATTSLGVLSSKEGENKDDFVEPKYVIIALWGPLLLIHLGGSDTITAYSMEDNALWSRRLVTYIGQVVVAFLTFLRSWTNADLNILAVPIFIAGFIKIGERIWVLWCASSQQFKESLFPDPDSGPNYARYMEAYNSASYEGYDVDVQGLIQTPAAGGTGVDHTHAPSQGDINIPLPETDHDIYGPAITVRKAHKFLKISKLLFADLILSFQDVSESRSSLLSGNGKKGFEVMEIELGFMYDVFYTKAATVYSLVGCFLRFVTLSCTISVLSVFFVMEKNQYPKMDVFITSVLLIGAIILEIYSVILVLFSDWTILWLSMHKNKVSSKVISLIQSVKYKKRWSCSTGQFNLISFCISKARKERHSNVGKFLRLKFGSSTGKAFKKRAAKCALAKIITGAWLSYQKYKHTNTKTVEDDLKEIIFEDFVDKIKEGINMGEDEFAKNITRFCNHRGDKVLERLKSELKAQIEDEEKVETMIRKLRWSVEVEFDQSIILWHIATNICYNSESDEEVLEKGRVLSYKEASKCLSEYMLYLLVMRPSMLPNGIGEIRFQDTCAEATEFVKDRHSIQDEKQVCRILHKVSRDIDKVSPSKVKGDRSKSVLFDAFRLAKNVREIRNDDVEWETKEMWKFITQVWVEMLAYAACHCQVIHHAQHLRHGGELLTHVWLLMAHLGITDRLQISKGFGRAKLIRK</sequence>
<dbReference type="EnsemblPlants" id="AET01766">
    <property type="protein sequence ID" value="AET01766"/>
    <property type="gene ID" value="MTR_8g020780"/>
</dbReference>
<evidence type="ECO:0000259" key="2">
    <source>
        <dbReference type="Pfam" id="PF13968"/>
    </source>
</evidence>
<feature type="transmembrane region" description="Helical" evidence="1">
    <location>
        <begin position="107"/>
        <end position="127"/>
    </location>
</feature>
<dbReference type="EMBL" id="CM001224">
    <property type="protein sequence ID" value="AET01766.1"/>
    <property type="molecule type" value="Genomic_DNA"/>
</dbReference>
<proteinExistence type="predicted"/>
<feature type="transmembrane region" description="Helical" evidence="1">
    <location>
        <begin position="164"/>
        <end position="185"/>
    </location>
</feature>
<dbReference type="OrthoDB" id="1689146at2759"/>
<dbReference type="AlphaFoldDB" id="G7L7I0"/>
<dbReference type="KEGG" id="mtr:11428622"/>
<feature type="transmembrane region" description="Helical" evidence="1">
    <location>
        <begin position="68"/>
        <end position="87"/>
    </location>
</feature>
<feature type="transmembrane region" description="Helical" evidence="1">
    <location>
        <begin position="37"/>
        <end position="56"/>
    </location>
</feature>
<evidence type="ECO:0000313" key="5">
    <source>
        <dbReference type="Proteomes" id="UP000002051"/>
    </source>
</evidence>
<dbReference type="InterPro" id="IPR007658">
    <property type="entry name" value="DUF594"/>
</dbReference>
<organism evidence="3 5">
    <name type="scientific">Medicago truncatula</name>
    <name type="common">Barrel medic</name>
    <name type="synonym">Medicago tribuloides</name>
    <dbReference type="NCBI Taxonomy" id="3880"/>
    <lineage>
        <taxon>Eukaryota</taxon>
        <taxon>Viridiplantae</taxon>
        <taxon>Streptophyta</taxon>
        <taxon>Embryophyta</taxon>
        <taxon>Tracheophyta</taxon>
        <taxon>Spermatophyta</taxon>
        <taxon>Magnoliopsida</taxon>
        <taxon>eudicotyledons</taxon>
        <taxon>Gunneridae</taxon>
        <taxon>Pentapetalae</taxon>
        <taxon>rosids</taxon>
        <taxon>fabids</taxon>
        <taxon>Fabales</taxon>
        <taxon>Fabaceae</taxon>
        <taxon>Papilionoideae</taxon>
        <taxon>50 kb inversion clade</taxon>
        <taxon>NPAAA clade</taxon>
        <taxon>Hologalegina</taxon>
        <taxon>IRL clade</taxon>
        <taxon>Trifolieae</taxon>
        <taxon>Medicago</taxon>
    </lineage>
</organism>
<keyword evidence="1" id="KW-1133">Transmembrane helix</keyword>
<dbReference type="eggNOG" id="ENOG502QQBP">
    <property type="taxonomic scope" value="Eukaryota"/>
</dbReference>
<name>G7L7I0_MEDTR</name>
<evidence type="ECO:0000256" key="1">
    <source>
        <dbReference type="SAM" id="Phobius"/>
    </source>
</evidence>
<keyword evidence="1" id="KW-0472">Membrane</keyword>
<dbReference type="Pfam" id="PF04578">
    <property type="entry name" value="DUF594"/>
    <property type="match status" value="1"/>
</dbReference>
<dbReference type="PaxDb" id="3880-AET01766"/>
<feature type="domain" description="DUF4220" evidence="2">
    <location>
        <begin position="71"/>
        <end position="432"/>
    </location>
</feature>
<dbReference type="Pfam" id="PF13968">
    <property type="entry name" value="DUF4220"/>
    <property type="match status" value="1"/>
</dbReference>
<accession>G7L7I0</accession>
<keyword evidence="5" id="KW-1185">Reference proteome</keyword>